<feature type="region of interest" description="Disordered" evidence="1">
    <location>
        <begin position="646"/>
        <end position="770"/>
    </location>
</feature>
<protein>
    <recommendedName>
        <fullName evidence="2">Macro domain-containing protein</fullName>
    </recommendedName>
</protein>
<reference evidence="3" key="1">
    <citation type="submission" date="2021-02" db="EMBL/GenBank/DDBJ databases">
        <authorList>
            <person name="Nowell W R."/>
        </authorList>
    </citation>
    <scope>NUCLEOTIDE SEQUENCE</scope>
</reference>
<dbReference type="InterPro" id="IPR043472">
    <property type="entry name" value="Macro_dom-like"/>
</dbReference>
<feature type="compositionally biased region" description="Basic and acidic residues" evidence="1">
    <location>
        <begin position="719"/>
        <end position="739"/>
    </location>
</feature>
<dbReference type="OrthoDB" id="6133115at2759"/>
<feature type="compositionally biased region" description="Polar residues" evidence="1">
    <location>
        <begin position="647"/>
        <end position="674"/>
    </location>
</feature>
<dbReference type="SUPFAM" id="SSF52949">
    <property type="entry name" value="Macro domain-like"/>
    <property type="match status" value="2"/>
</dbReference>
<dbReference type="Pfam" id="PF01661">
    <property type="entry name" value="Macro"/>
    <property type="match status" value="2"/>
</dbReference>
<comment type="caution">
    <text evidence="3">The sequence shown here is derived from an EMBL/GenBank/DDBJ whole genome shotgun (WGS) entry which is preliminary data.</text>
</comment>
<feature type="region of interest" description="Disordered" evidence="1">
    <location>
        <begin position="490"/>
        <end position="566"/>
    </location>
</feature>
<dbReference type="InterPro" id="IPR002589">
    <property type="entry name" value="Macro_dom"/>
</dbReference>
<accession>A0A814KWN0</accession>
<feature type="domain" description="Macro" evidence="2">
    <location>
        <begin position="273"/>
        <end position="458"/>
    </location>
</feature>
<proteinExistence type="predicted"/>
<feature type="region of interest" description="Disordered" evidence="1">
    <location>
        <begin position="205"/>
        <end position="273"/>
    </location>
</feature>
<evidence type="ECO:0000313" key="3">
    <source>
        <dbReference type="EMBL" id="CAF1055419.1"/>
    </source>
</evidence>
<dbReference type="Proteomes" id="UP000663882">
    <property type="component" value="Unassembled WGS sequence"/>
</dbReference>
<dbReference type="Gene3D" id="3.40.220.10">
    <property type="entry name" value="Leucine Aminopeptidase, subunit E, domain 1"/>
    <property type="match status" value="2"/>
</dbReference>
<dbReference type="PROSITE" id="PS51154">
    <property type="entry name" value="MACRO"/>
    <property type="match status" value="2"/>
</dbReference>
<organism evidence="3 4">
    <name type="scientific">Rotaria sordida</name>
    <dbReference type="NCBI Taxonomy" id="392033"/>
    <lineage>
        <taxon>Eukaryota</taxon>
        <taxon>Metazoa</taxon>
        <taxon>Spiralia</taxon>
        <taxon>Gnathifera</taxon>
        <taxon>Rotifera</taxon>
        <taxon>Eurotatoria</taxon>
        <taxon>Bdelloidea</taxon>
        <taxon>Philodinida</taxon>
        <taxon>Philodinidae</taxon>
        <taxon>Rotaria</taxon>
    </lineage>
</organism>
<dbReference type="PANTHER" id="PTHR11106">
    <property type="entry name" value="GANGLIOSIDE INDUCED DIFFERENTIATION ASSOCIATED PROTEIN 2-RELATED"/>
    <property type="match status" value="1"/>
</dbReference>
<name>A0A814KWN0_9BILA</name>
<feature type="compositionally biased region" description="Basic and acidic residues" evidence="1">
    <location>
        <begin position="517"/>
        <end position="539"/>
    </location>
</feature>
<feature type="compositionally biased region" description="Polar residues" evidence="1">
    <location>
        <begin position="246"/>
        <end position="258"/>
    </location>
</feature>
<feature type="compositionally biased region" description="Polar residues" evidence="1">
    <location>
        <begin position="491"/>
        <end position="516"/>
    </location>
</feature>
<dbReference type="EMBL" id="CAJNOO010000888">
    <property type="protein sequence ID" value="CAF1055419.1"/>
    <property type="molecule type" value="Genomic_DNA"/>
</dbReference>
<dbReference type="PANTHER" id="PTHR11106:SF27">
    <property type="entry name" value="MACRO DOMAIN-CONTAINING PROTEIN"/>
    <property type="match status" value="1"/>
</dbReference>
<evidence type="ECO:0000259" key="2">
    <source>
        <dbReference type="PROSITE" id="PS51154"/>
    </source>
</evidence>
<feature type="compositionally biased region" description="Basic and acidic residues" evidence="1">
    <location>
        <begin position="754"/>
        <end position="770"/>
    </location>
</feature>
<dbReference type="AlphaFoldDB" id="A0A814KWN0"/>
<gene>
    <name evidence="3" type="ORF">RFH988_LOCUS16962</name>
</gene>
<feature type="compositionally biased region" description="Polar residues" evidence="1">
    <location>
        <begin position="709"/>
        <end position="718"/>
    </location>
</feature>
<evidence type="ECO:0000256" key="1">
    <source>
        <dbReference type="SAM" id="MobiDB-lite"/>
    </source>
</evidence>
<evidence type="ECO:0000313" key="4">
    <source>
        <dbReference type="Proteomes" id="UP000663882"/>
    </source>
</evidence>
<feature type="compositionally biased region" description="Polar residues" evidence="1">
    <location>
        <begin position="553"/>
        <end position="565"/>
    </location>
</feature>
<feature type="compositionally biased region" description="Basic and acidic residues" evidence="1">
    <location>
        <begin position="675"/>
        <end position="695"/>
    </location>
</feature>
<dbReference type="SMART" id="SM00506">
    <property type="entry name" value="A1pp"/>
    <property type="match status" value="2"/>
</dbReference>
<feature type="domain" description="Macro" evidence="2">
    <location>
        <begin position="8"/>
        <end position="189"/>
    </location>
</feature>
<sequence>MATSISDDRNEIHFQRGSCNIILKPGDLLDEKDVDILVIPAPAGGLNPDNFLLFKTISSKADQYFKKEIDRVCSNLTQLEPQTISKNGLRYIFVVPPFVGNPKNASEYLRKTYISCLKLAVENNFQKIAFPTIGCGNIGFKINDAARSVYMALENFCQSNDGKKMNEIRIVIYDSKIYNEFTGTFMDVCRTKNIKFQHIPISTKISNPSEMSSTRDKRQITQRQLHGNDTTDYPDDFDDDADRHQQSGMTRQTSNLNPDSPEFQPKTNNKQRVHRRFLLKNNRTELNIIQGDILTIKVDAIVNAANESMLGGGGVDGVVHRAAGKNLRRACEAHKQIYSDVRLPTGHSRILLSYDLSTTTYYIINTAGPRYDDAPPDQCKKDLISCYKTSLALANLYDLETIAFTAISCGIFGYPIDEGAEVALETVDSKAGAMSKIWFVLKEDDIYDAWIKKAEELQFNSLDKSSTAATIRTSTQIHTNNQKTIEKSIKNNESTASSKSPELNVIDASTVNNTETAPKESKQTKQHEKSSQNQDEKSKKQTTIDNIKDDNLSNKNEQTNKTNSCGIFGYPIDEGAEVALETVDSKAGTMGKIWFVLKEDDIYDAWIKKAEELQFNSLDKSSTAATIRTSTQIHTNNQKTIEKSIKNNESTVSSKSPELNVIDASTVNNTQTAPKESKQTKQHEKSSQNQDEKSKKQTTIENIKDDNLSNKNEQTNKTNSERSNTDSREEQKTSDDSSKTKPTQNTNQKATSNKTDKSKTSTGEPHNKKQ</sequence>